<dbReference type="PROSITE" id="PS51257">
    <property type="entry name" value="PROKAR_LIPOPROTEIN"/>
    <property type="match status" value="1"/>
</dbReference>
<keyword evidence="4" id="KW-1185">Reference proteome</keyword>
<dbReference type="EMBL" id="ABCS01000027">
    <property type="protein sequence ID" value="EDM78756.1"/>
    <property type="molecule type" value="Genomic_DNA"/>
</dbReference>
<feature type="compositionally biased region" description="Acidic residues" evidence="1">
    <location>
        <begin position="55"/>
        <end position="66"/>
    </location>
</feature>
<evidence type="ECO:0000313" key="4">
    <source>
        <dbReference type="Proteomes" id="UP000005801"/>
    </source>
</evidence>
<dbReference type="OrthoDB" id="5242130at2"/>
<evidence type="ECO:0000313" key="3">
    <source>
        <dbReference type="EMBL" id="EDM78756.1"/>
    </source>
</evidence>
<reference evidence="3 4" key="1">
    <citation type="submission" date="2007-06" db="EMBL/GenBank/DDBJ databases">
        <authorList>
            <person name="Shimkets L."/>
            <person name="Ferriera S."/>
            <person name="Johnson J."/>
            <person name="Kravitz S."/>
            <person name="Beeson K."/>
            <person name="Sutton G."/>
            <person name="Rogers Y.-H."/>
            <person name="Friedman R."/>
            <person name="Frazier M."/>
            <person name="Venter J.C."/>
        </authorList>
    </citation>
    <scope>NUCLEOTIDE SEQUENCE [LARGE SCALE GENOMIC DNA]</scope>
    <source>
        <strain evidence="3 4">SIR-1</strain>
    </source>
</reference>
<feature type="region of interest" description="Disordered" evidence="1">
    <location>
        <begin position="30"/>
        <end position="113"/>
    </location>
</feature>
<feature type="compositionally biased region" description="Low complexity" evidence="1">
    <location>
        <begin position="67"/>
        <end position="82"/>
    </location>
</feature>
<name>A6G5Y2_9BACT</name>
<evidence type="ECO:0008006" key="5">
    <source>
        <dbReference type="Google" id="ProtNLM"/>
    </source>
</evidence>
<evidence type="ECO:0000256" key="2">
    <source>
        <dbReference type="SAM" id="SignalP"/>
    </source>
</evidence>
<accession>A6G5Y2</accession>
<sequence length="543" mass="58366">MRRRARTLVNIAPLAPTLALALTLACGPAGPGAEGDEAGESAGDETEAGTTGESESTDDELGEGESSEGTSTESSEGESTASGEDDMDGESSEGGEGGVGPFDPFEPGELPCASAGWDASLPVAAILGEGGAVSLMRADGSLLALDTSLPNAAADAELAVRFAEYGEWLATAVFDEVDGQANHRAMFRLYDHAGAVQWAYETTQYEPWGLYIADDGRLSARVDEWDAEGDSVFSMVVDEQGLVEHFHGGVLGRVDAEDWVPAWGGDGDYYWHNVTTQANTDASHYPWPERAEEQGTYRSSDGFLVYISDPGGGWALIEEHPTALLATPWPELGPYIEAGAARRDFSHLGRWVLFEPEDGYHLLRLVEGASEDWQLAPPPGKVRHACNGHDLSFDAKGDPLMVWRDDDSARAWVKPGVDADWEAVPDLHPVADTDRVSISAHGGTYVLHSRGPGLYNCDPEDSTWASPPADAVLGESTQIVRPSAGSKLIFKPRVQPKFASQGRCSVRELSEDPTVPWRFDDHESQAWFEAPLPGQVRWLQAAN</sequence>
<dbReference type="RefSeq" id="WP_006972131.1">
    <property type="nucleotide sequence ID" value="NZ_ABCS01000027.1"/>
</dbReference>
<protein>
    <recommendedName>
        <fullName evidence="5">Lipoprotein</fullName>
    </recommendedName>
</protein>
<gene>
    <name evidence="3" type="ORF">PPSIR1_12263</name>
</gene>
<evidence type="ECO:0000256" key="1">
    <source>
        <dbReference type="SAM" id="MobiDB-lite"/>
    </source>
</evidence>
<proteinExistence type="predicted"/>
<organism evidence="3 4">
    <name type="scientific">Plesiocystis pacifica SIR-1</name>
    <dbReference type="NCBI Taxonomy" id="391625"/>
    <lineage>
        <taxon>Bacteria</taxon>
        <taxon>Pseudomonadati</taxon>
        <taxon>Myxococcota</taxon>
        <taxon>Polyangia</taxon>
        <taxon>Nannocystales</taxon>
        <taxon>Nannocystaceae</taxon>
        <taxon>Plesiocystis</taxon>
    </lineage>
</organism>
<feature type="compositionally biased region" description="Acidic residues" evidence="1">
    <location>
        <begin position="34"/>
        <end position="47"/>
    </location>
</feature>
<keyword evidence="2" id="KW-0732">Signal</keyword>
<feature type="signal peptide" evidence="2">
    <location>
        <begin position="1"/>
        <end position="21"/>
    </location>
</feature>
<dbReference type="Proteomes" id="UP000005801">
    <property type="component" value="Unassembled WGS sequence"/>
</dbReference>
<feature type="chain" id="PRO_5005334937" description="Lipoprotein" evidence="2">
    <location>
        <begin position="22"/>
        <end position="543"/>
    </location>
</feature>
<feature type="compositionally biased region" description="Acidic residues" evidence="1">
    <location>
        <begin position="83"/>
        <end position="93"/>
    </location>
</feature>
<comment type="caution">
    <text evidence="3">The sequence shown here is derived from an EMBL/GenBank/DDBJ whole genome shotgun (WGS) entry which is preliminary data.</text>
</comment>
<dbReference type="AlphaFoldDB" id="A6G5Y2"/>